<dbReference type="EMBL" id="CAADFH010000032">
    <property type="protein sequence ID" value="VFJ93461.1"/>
    <property type="molecule type" value="Genomic_DNA"/>
</dbReference>
<proteinExistence type="predicted"/>
<dbReference type="AlphaFoldDB" id="A0A450ULQ2"/>
<name>A0A450ULQ2_9GAMM</name>
<organism evidence="1">
    <name type="scientific">Candidatus Kentrum sp. LFY</name>
    <dbReference type="NCBI Taxonomy" id="2126342"/>
    <lineage>
        <taxon>Bacteria</taxon>
        <taxon>Pseudomonadati</taxon>
        <taxon>Pseudomonadota</taxon>
        <taxon>Gammaproteobacteria</taxon>
        <taxon>Candidatus Kentrum</taxon>
    </lineage>
</organism>
<accession>A0A450ULQ2</accession>
<gene>
    <name evidence="1" type="ORF">BECKLFY1418A_GA0070994_10322</name>
</gene>
<evidence type="ECO:0000313" key="1">
    <source>
        <dbReference type="EMBL" id="VFJ93461.1"/>
    </source>
</evidence>
<protein>
    <submittedName>
        <fullName evidence="1">Uncharacterized protein</fullName>
    </submittedName>
</protein>
<sequence length="294" mass="33139">MSSHKVPSLHVGYKPSKIKQYFKEDHALRTETTINNTYDFGLDCRLENLPDLRAIGFAANCHLLEVETISQDCSLAEGVFEQITRPRVVDGKRVSGLRFDDHQVIGLLQTLCGFLLLPNGFSNASMRQWMAQILGIPVDQYSSGRMTYDLRRLRLHGPIERIPHTHRYRVTEMGTRVAFFFTKIHSRIFRPSLSELWGGCPKSPNRAIANAMNKLDQAIGALFQQAKLAPCETRSICKDDSESKLLKHIPECHLKAIFEIIWSKTIILRTNVLGTNSSHKSSNATGSLPIHTIG</sequence>
<reference evidence="1" key="1">
    <citation type="submission" date="2019-02" db="EMBL/GenBank/DDBJ databases">
        <authorList>
            <person name="Gruber-Vodicka R. H."/>
            <person name="Seah K. B. B."/>
        </authorList>
    </citation>
    <scope>NUCLEOTIDE SEQUENCE</scope>
    <source>
        <strain evidence="1">BECK_M6</strain>
    </source>
</reference>